<protein>
    <recommendedName>
        <fullName evidence="4">Gustatory receptor</fullName>
    </recommendedName>
</protein>
<organism evidence="2 3">
    <name type="scientific">Argiope bruennichi</name>
    <name type="common">Wasp spider</name>
    <name type="synonym">Aranea bruennichi</name>
    <dbReference type="NCBI Taxonomy" id="94029"/>
    <lineage>
        <taxon>Eukaryota</taxon>
        <taxon>Metazoa</taxon>
        <taxon>Ecdysozoa</taxon>
        <taxon>Arthropoda</taxon>
        <taxon>Chelicerata</taxon>
        <taxon>Arachnida</taxon>
        <taxon>Araneae</taxon>
        <taxon>Araneomorphae</taxon>
        <taxon>Entelegynae</taxon>
        <taxon>Araneoidea</taxon>
        <taxon>Araneidae</taxon>
        <taxon>Argiope</taxon>
    </lineage>
</organism>
<keyword evidence="3" id="KW-1185">Reference proteome</keyword>
<dbReference type="InterPro" id="IPR009318">
    <property type="entry name" value="Gustatory_rcpt"/>
</dbReference>
<reference evidence="2" key="2">
    <citation type="submission" date="2020-06" db="EMBL/GenBank/DDBJ databases">
        <authorList>
            <person name="Sheffer M."/>
        </authorList>
    </citation>
    <scope>NUCLEOTIDE SEQUENCE</scope>
</reference>
<accession>A0A8T0FTG6</accession>
<proteinExistence type="predicted"/>
<feature type="transmembrane region" description="Helical" evidence="1">
    <location>
        <begin position="66"/>
        <end position="83"/>
    </location>
</feature>
<dbReference type="Pfam" id="PF06151">
    <property type="entry name" value="Trehalose_recp"/>
    <property type="match status" value="1"/>
</dbReference>
<feature type="transmembrane region" description="Helical" evidence="1">
    <location>
        <begin position="35"/>
        <end position="54"/>
    </location>
</feature>
<sequence>MHAVESILFFVGLDVRRKKNASSFKSKLAYAYQKFIVPWFIAFTMRVITKLLSFHVVDIFNYKDRLIRKSFDVIVIVIWCVMMKRRKKISLLMHYMEHLTQNFNGKIKSSWITFATITIIAHYLIGSLTVILPFREKFCERILGSDIVGLISVPAGQSCKIWYILGPIEFMPQHIFSNVICIFYIIVCLFFRDLLITYSKVEFKKEQVDFIDFKDYLTAYERIVLGLQKFENVMSLPISIIVMNDCVGMLFGFKSLDPFKKYSGTEWRRALVWVNSFTSLRALISLLYVILTATSVATASKCAKNSQQVILKRVHASTVQEKTELLLFIKMHESPPLVLSAGDFFYFTRGLALTAIGSVLTYSLLIFQLI</sequence>
<keyword evidence="1" id="KW-1133">Transmembrane helix</keyword>
<dbReference type="AlphaFoldDB" id="A0A8T0FTG6"/>
<gene>
    <name evidence="2" type="ORF">HNY73_001961</name>
</gene>
<keyword evidence="1" id="KW-0472">Membrane</keyword>
<dbReference type="GO" id="GO:0008527">
    <property type="term" value="F:taste receptor activity"/>
    <property type="evidence" value="ECO:0007669"/>
    <property type="project" value="InterPro"/>
</dbReference>
<evidence type="ECO:0000313" key="3">
    <source>
        <dbReference type="Proteomes" id="UP000807504"/>
    </source>
</evidence>
<evidence type="ECO:0000256" key="1">
    <source>
        <dbReference type="SAM" id="Phobius"/>
    </source>
</evidence>
<feature type="transmembrane region" description="Helical" evidence="1">
    <location>
        <begin position="111"/>
        <end position="134"/>
    </location>
</feature>
<reference evidence="2" key="1">
    <citation type="journal article" date="2020" name="bioRxiv">
        <title>Chromosome-level reference genome of the European wasp spider Argiope bruennichi: a resource for studies on range expansion and evolutionary adaptation.</title>
        <authorList>
            <person name="Sheffer M.M."/>
            <person name="Hoppe A."/>
            <person name="Krehenwinkel H."/>
            <person name="Uhl G."/>
            <person name="Kuss A.W."/>
            <person name="Jensen L."/>
            <person name="Jensen C."/>
            <person name="Gillespie R.G."/>
            <person name="Hoff K.J."/>
            <person name="Prost S."/>
        </authorList>
    </citation>
    <scope>NUCLEOTIDE SEQUENCE</scope>
</reference>
<feature type="transmembrane region" description="Helical" evidence="1">
    <location>
        <begin position="344"/>
        <end position="367"/>
    </location>
</feature>
<keyword evidence="1" id="KW-0812">Transmembrane</keyword>
<dbReference type="GO" id="GO:0016020">
    <property type="term" value="C:membrane"/>
    <property type="evidence" value="ECO:0007669"/>
    <property type="project" value="InterPro"/>
</dbReference>
<name>A0A8T0FTG6_ARGBR</name>
<dbReference type="EMBL" id="JABXBU010000002">
    <property type="protein sequence ID" value="KAF8793932.1"/>
    <property type="molecule type" value="Genomic_DNA"/>
</dbReference>
<dbReference type="Proteomes" id="UP000807504">
    <property type="component" value="Unassembled WGS sequence"/>
</dbReference>
<feature type="transmembrane region" description="Helical" evidence="1">
    <location>
        <begin position="175"/>
        <end position="195"/>
    </location>
</feature>
<comment type="caution">
    <text evidence="2">The sequence shown here is derived from an EMBL/GenBank/DDBJ whole genome shotgun (WGS) entry which is preliminary data.</text>
</comment>
<feature type="transmembrane region" description="Helical" evidence="1">
    <location>
        <begin position="270"/>
        <end position="291"/>
    </location>
</feature>
<evidence type="ECO:0008006" key="4">
    <source>
        <dbReference type="Google" id="ProtNLM"/>
    </source>
</evidence>
<evidence type="ECO:0000313" key="2">
    <source>
        <dbReference type="EMBL" id="KAF8793932.1"/>
    </source>
</evidence>